<sequence length="163" mass="16914">MSGLITGIAGLVIGVASGVASKISADKKARLQSIKEQDAKKKLEALENGRQAVIDQSGKIRDLKNQVSNPYENLAVATQASELKIEQTDQALANTLDQINQSGTGAGAATAMARMAAASKAQVGASLENQEVQNNQLRAQGQAAADQQKMQLEQAALGAEEAA</sequence>
<comment type="caution">
    <text evidence="1">The sequence shown here is derived from an EMBL/GenBank/DDBJ whole genome shotgun (WGS) entry which is preliminary data.</text>
</comment>
<protein>
    <submittedName>
        <fullName evidence="1">Uncharacterized protein</fullName>
    </submittedName>
</protein>
<reference evidence="1" key="1">
    <citation type="journal article" date="2014" name="Front. Microbiol.">
        <title>High frequency of phylogenetically diverse reductive dehalogenase-homologous genes in deep subseafloor sedimentary metagenomes.</title>
        <authorList>
            <person name="Kawai M."/>
            <person name="Futagami T."/>
            <person name="Toyoda A."/>
            <person name="Takaki Y."/>
            <person name="Nishi S."/>
            <person name="Hori S."/>
            <person name="Arai W."/>
            <person name="Tsubouchi T."/>
            <person name="Morono Y."/>
            <person name="Uchiyama I."/>
            <person name="Ito T."/>
            <person name="Fujiyama A."/>
            <person name="Inagaki F."/>
            <person name="Takami H."/>
        </authorList>
    </citation>
    <scope>NUCLEOTIDE SEQUENCE</scope>
    <source>
        <strain evidence="1">Expedition CK06-06</strain>
    </source>
</reference>
<feature type="non-terminal residue" evidence="1">
    <location>
        <position position="163"/>
    </location>
</feature>
<dbReference type="AlphaFoldDB" id="X0WBP3"/>
<dbReference type="EMBL" id="BARS01038264">
    <property type="protein sequence ID" value="GAG20632.1"/>
    <property type="molecule type" value="Genomic_DNA"/>
</dbReference>
<gene>
    <name evidence="1" type="ORF">S01H1_58568</name>
</gene>
<evidence type="ECO:0000313" key="1">
    <source>
        <dbReference type="EMBL" id="GAG20632.1"/>
    </source>
</evidence>
<proteinExistence type="predicted"/>
<organism evidence="1">
    <name type="scientific">marine sediment metagenome</name>
    <dbReference type="NCBI Taxonomy" id="412755"/>
    <lineage>
        <taxon>unclassified sequences</taxon>
        <taxon>metagenomes</taxon>
        <taxon>ecological metagenomes</taxon>
    </lineage>
</organism>
<accession>X0WBP3</accession>
<name>X0WBP3_9ZZZZ</name>